<dbReference type="Proteomes" id="UP000297776">
    <property type="component" value="Unassembled WGS sequence"/>
</dbReference>
<dbReference type="InterPro" id="IPR023296">
    <property type="entry name" value="Glyco_hydro_beta-prop_sf"/>
</dbReference>
<dbReference type="CDD" id="cd18622">
    <property type="entry name" value="GH32_Inu-like"/>
    <property type="match status" value="1"/>
</dbReference>
<evidence type="ECO:0000313" key="7">
    <source>
        <dbReference type="EMBL" id="TFE00636.1"/>
    </source>
</evidence>
<dbReference type="RefSeq" id="WP_134381955.1">
    <property type="nucleotide sequence ID" value="NZ_SORX01000006.1"/>
</dbReference>
<dbReference type="GO" id="GO:0005737">
    <property type="term" value="C:cytoplasm"/>
    <property type="evidence" value="ECO:0007669"/>
    <property type="project" value="TreeGrafter"/>
</dbReference>
<evidence type="ECO:0000256" key="2">
    <source>
        <dbReference type="ARBA" id="ARBA00022801"/>
    </source>
</evidence>
<accession>A0A4Y8LE86</accession>
<dbReference type="AlphaFoldDB" id="A0A4Y8LE86"/>
<dbReference type="GO" id="GO:0005987">
    <property type="term" value="P:sucrose catabolic process"/>
    <property type="evidence" value="ECO:0007669"/>
    <property type="project" value="TreeGrafter"/>
</dbReference>
<keyword evidence="8" id="KW-1185">Reference proteome</keyword>
<evidence type="ECO:0000259" key="5">
    <source>
        <dbReference type="Pfam" id="PF00251"/>
    </source>
</evidence>
<evidence type="ECO:0000256" key="1">
    <source>
        <dbReference type="ARBA" id="ARBA00009902"/>
    </source>
</evidence>
<sequence length="476" mass="54821">MSVTKVNPSRPYLHYAPEKNWMNDPNGLVFFNNEYHLFYQYHPNGTTWGPMHWGHAVSRNLIDWEELPIALYPDQHGMIFSGSAVVDWHNTTGFFDDEPGLVAIFTHHKDTDSKVVQSQSLAYSLDDGRTWIKYKGNPVLSHPTNPDFRDPKVFWHHETDKWIMVLATDQTISIYSSQNLINWVFESEFGTNIGSHEGVWECPDLFALKVEGTKEVKWVMIVSIGDGEGLTYGSRTQYFTGSFNGKEFISEHSEAKWLDYGRDQYAGVTFSDIPQEDSRRMLIGWMSNWRYANQVPTEGWRSQMTLPRELTLKEFEGNTKLVQHFPKELDNWFNHTSEIERTVDSSGLNIEVEQGPVYLSLNTQRPKSGELQIALNYSEQTYTLIQLNFNEKKLSLKRSKSGRVNFSELFSKDQELFFSDIADLQLTVVIDTFSVELLLNEGEYALTSLQFPNDSLKNINLKVSTGEVSIRGMIKQ</sequence>
<dbReference type="InterPro" id="IPR013189">
    <property type="entry name" value="Glyco_hydro_32_C"/>
</dbReference>
<dbReference type="PANTHER" id="PTHR42800">
    <property type="entry name" value="EXOINULINASE INUD (AFU_ORTHOLOGUE AFUA_5G00480)"/>
    <property type="match status" value="1"/>
</dbReference>
<comment type="similarity">
    <text evidence="1 4">Belongs to the glycosyl hydrolase 32 family.</text>
</comment>
<protein>
    <submittedName>
        <fullName evidence="7">Glycoside hydrolase family 32 protein</fullName>
    </submittedName>
</protein>
<evidence type="ECO:0000256" key="4">
    <source>
        <dbReference type="RuleBase" id="RU362110"/>
    </source>
</evidence>
<dbReference type="Gene3D" id="2.60.120.560">
    <property type="entry name" value="Exo-inulinase, domain 1"/>
    <property type="match status" value="1"/>
</dbReference>
<gene>
    <name evidence="7" type="ORF">E2626_11730</name>
</gene>
<keyword evidence="2 4" id="KW-0378">Hydrolase</keyword>
<dbReference type="OrthoDB" id="9759709at2"/>
<evidence type="ECO:0000313" key="8">
    <source>
        <dbReference type="Proteomes" id="UP000297776"/>
    </source>
</evidence>
<dbReference type="InterPro" id="IPR018053">
    <property type="entry name" value="Glyco_hydro_32_AS"/>
</dbReference>
<evidence type="ECO:0000259" key="6">
    <source>
        <dbReference type="Pfam" id="PF08244"/>
    </source>
</evidence>
<proteinExistence type="inferred from homology"/>
<feature type="domain" description="Glycosyl hydrolase family 32 N-terminal" evidence="5">
    <location>
        <begin position="14"/>
        <end position="324"/>
    </location>
</feature>
<dbReference type="InterPro" id="IPR001362">
    <property type="entry name" value="Glyco_hydro_32"/>
</dbReference>
<evidence type="ECO:0000256" key="3">
    <source>
        <dbReference type="ARBA" id="ARBA00023295"/>
    </source>
</evidence>
<reference evidence="7 8" key="1">
    <citation type="submission" date="2019-03" db="EMBL/GenBank/DDBJ databases">
        <authorList>
            <person name="Yang Y."/>
        </authorList>
    </citation>
    <scope>NUCLEOTIDE SEQUENCE [LARGE SCALE GENOMIC DNA]</scope>
    <source>
        <strain evidence="7 8">ASL-1</strain>
    </source>
</reference>
<dbReference type="PROSITE" id="PS00609">
    <property type="entry name" value="GLYCOSYL_HYDROL_F32"/>
    <property type="match status" value="1"/>
</dbReference>
<dbReference type="Pfam" id="PF08244">
    <property type="entry name" value="Glyco_hydro_32C"/>
    <property type="match status" value="1"/>
</dbReference>
<dbReference type="Gene3D" id="2.115.10.20">
    <property type="entry name" value="Glycosyl hydrolase domain, family 43"/>
    <property type="match status" value="1"/>
</dbReference>
<dbReference type="InterPro" id="IPR013320">
    <property type="entry name" value="ConA-like_dom_sf"/>
</dbReference>
<dbReference type="EMBL" id="SORX01000006">
    <property type="protein sequence ID" value="TFE00636.1"/>
    <property type="molecule type" value="Genomic_DNA"/>
</dbReference>
<keyword evidence="3 4" id="KW-0326">Glycosidase</keyword>
<dbReference type="SMART" id="SM00640">
    <property type="entry name" value="Glyco_32"/>
    <property type="match status" value="1"/>
</dbReference>
<organism evidence="7 8">
    <name type="scientific">Jeotgalibacillus salarius</name>
    <dbReference type="NCBI Taxonomy" id="546023"/>
    <lineage>
        <taxon>Bacteria</taxon>
        <taxon>Bacillati</taxon>
        <taxon>Bacillota</taxon>
        <taxon>Bacilli</taxon>
        <taxon>Bacillales</taxon>
        <taxon>Caryophanaceae</taxon>
        <taxon>Jeotgalibacillus</taxon>
    </lineage>
</organism>
<dbReference type="InterPro" id="IPR013148">
    <property type="entry name" value="Glyco_hydro_32_N"/>
</dbReference>
<dbReference type="GO" id="GO:0004575">
    <property type="term" value="F:sucrose alpha-glucosidase activity"/>
    <property type="evidence" value="ECO:0007669"/>
    <property type="project" value="TreeGrafter"/>
</dbReference>
<comment type="caution">
    <text evidence="7">The sequence shown here is derived from an EMBL/GenBank/DDBJ whole genome shotgun (WGS) entry which is preliminary data.</text>
</comment>
<feature type="domain" description="Glycosyl hydrolase family 32 C-terminal" evidence="6">
    <location>
        <begin position="352"/>
        <end position="469"/>
    </location>
</feature>
<dbReference type="PANTHER" id="PTHR42800:SF1">
    <property type="entry name" value="EXOINULINASE INUD (AFU_ORTHOLOGUE AFUA_5G00480)"/>
    <property type="match status" value="1"/>
</dbReference>
<dbReference type="SUPFAM" id="SSF49899">
    <property type="entry name" value="Concanavalin A-like lectins/glucanases"/>
    <property type="match status" value="1"/>
</dbReference>
<dbReference type="SUPFAM" id="SSF75005">
    <property type="entry name" value="Arabinanase/levansucrase/invertase"/>
    <property type="match status" value="1"/>
</dbReference>
<name>A0A4Y8LE86_9BACL</name>
<dbReference type="Pfam" id="PF00251">
    <property type="entry name" value="Glyco_hydro_32N"/>
    <property type="match status" value="1"/>
</dbReference>